<keyword evidence="1" id="KW-0732">Signal</keyword>
<name>A0ABR6X2M6_9BURK</name>
<dbReference type="Proteomes" id="UP000648257">
    <property type="component" value="Unassembled WGS sequence"/>
</dbReference>
<protein>
    <submittedName>
        <fullName evidence="2">Uncharacterized protein</fullName>
    </submittedName>
</protein>
<organism evidence="2 3">
    <name type="scientific">Undibacterium seohonense</name>
    <dbReference type="NCBI Taxonomy" id="1344950"/>
    <lineage>
        <taxon>Bacteria</taxon>
        <taxon>Pseudomonadati</taxon>
        <taxon>Pseudomonadota</taxon>
        <taxon>Betaproteobacteria</taxon>
        <taxon>Burkholderiales</taxon>
        <taxon>Oxalobacteraceae</taxon>
        <taxon>Undibacterium</taxon>
    </lineage>
</organism>
<dbReference type="EMBL" id="JACOFW010000004">
    <property type="protein sequence ID" value="MBC3806888.1"/>
    <property type="molecule type" value="Genomic_DNA"/>
</dbReference>
<sequence>MQKYLYSLLFFITTTFCNNALGANDVVDPVWEKAVAQFKQNNKWVAKNIEQVVLETPKGEPTKKIIVHKQFARMEKAKPVYTVLDVTPPLSDPKDADQNVDFGAMFLPLESTMFGDNAAIKRIGSQVLNGKTLAVFEFSNKGLNVKLWIDPDTGERHQRVFQGAMPFVMSGVITTSYSTGAGSRNLPKNAITKVSVSIPFQKAEVEIKDTYSNWIELP</sequence>
<keyword evidence="3" id="KW-1185">Reference proteome</keyword>
<evidence type="ECO:0000313" key="2">
    <source>
        <dbReference type="EMBL" id="MBC3806888.1"/>
    </source>
</evidence>
<reference evidence="2 3" key="1">
    <citation type="submission" date="2020-08" db="EMBL/GenBank/DDBJ databases">
        <title>Novel species isolated from subtropical streams in China.</title>
        <authorList>
            <person name="Lu H."/>
        </authorList>
    </citation>
    <scope>NUCLEOTIDE SEQUENCE [LARGE SCALE GENOMIC DNA]</scope>
    <source>
        <strain evidence="2 3">KACC 16656</strain>
    </source>
</reference>
<accession>A0ABR6X2M6</accession>
<comment type="caution">
    <text evidence="2">The sequence shown here is derived from an EMBL/GenBank/DDBJ whole genome shotgun (WGS) entry which is preliminary data.</text>
</comment>
<dbReference type="RefSeq" id="WP_186921970.1">
    <property type="nucleotide sequence ID" value="NZ_JACOFW010000004.1"/>
</dbReference>
<feature type="chain" id="PRO_5046855044" evidence="1">
    <location>
        <begin position="23"/>
        <end position="218"/>
    </location>
</feature>
<proteinExistence type="predicted"/>
<evidence type="ECO:0000313" key="3">
    <source>
        <dbReference type="Proteomes" id="UP000648257"/>
    </source>
</evidence>
<feature type="signal peptide" evidence="1">
    <location>
        <begin position="1"/>
        <end position="22"/>
    </location>
</feature>
<evidence type="ECO:0000256" key="1">
    <source>
        <dbReference type="SAM" id="SignalP"/>
    </source>
</evidence>
<gene>
    <name evidence="2" type="ORF">H8K52_05955</name>
</gene>